<evidence type="ECO:0000256" key="4">
    <source>
        <dbReference type="ARBA" id="ARBA00022676"/>
    </source>
</evidence>
<evidence type="ECO:0000313" key="11">
    <source>
        <dbReference type="EMBL" id="OAT85829.1"/>
    </source>
</evidence>
<evidence type="ECO:0000256" key="5">
    <source>
        <dbReference type="ARBA" id="ARBA00022679"/>
    </source>
</evidence>
<dbReference type="Pfam" id="PF04188">
    <property type="entry name" value="Mannosyl_trans2"/>
    <property type="match status" value="1"/>
</dbReference>
<dbReference type="AlphaFoldDB" id="A0A1B7LHR9"/>
<dbReference type="GO" id="GO:0004376">
    <property type="term" value="F:GPI mannosyltransferase activity"/>
    <property type="evidence" value="ECO:0007669"/>
    <property type="project" value="InterPro"/>
</dbReference>
<feature type="transmembrane region" description="Helical" evidence="10">
    <location>
        <begin position="288"/>
        <end position="304"/>
    </location>
</feature>
<organism evidence="11 12">
    <name type="scientific">Desulfotomaculum copahuensis</name>
    <dbReference type="NCBI Taxonomy" id="1838280"/>
    <lineage>
        <taxon>Bacteria</taxon>
        <taxon>Bacillati</taxon>
        <taxon>Bacillota</taxon>
        <taxon>Clostridia</taxon>
        <taxon>Eubacteriales</taxon>
        <taxon>Desulfotomaculaceae</taxon>
        <taxon>Desulfotomaculum</taxon>
    </lineage>
</organism>
<proteinExistence type="predicted"/>
<feature type="transmembrane region" description="Helical" evidence="10">
    <location>
        <begin position="164"/>
        <end position="192"/>
    </location>
</feature>
<keyword evidence="3" id="KW-0337">GPI-anchor biosynthesis</keyword>
<dbReference type="PANTHER" id="PTHR12468">
    <property type="entry name" value="GPI MANNOSYLTRANSFERASE 2"/>
    <property type="match status" value="1"/>
</dbReference>
<evidence type="ECO:0000256" key="7">
    <source>
        <dbReference type="ARBA" id="ARBA00022824"/>
    </source>
</evidence>
<keyword evidence="9 10" id="KW-0472">Membrane</keyword>
<dbReference type="Proteomes" id="UP000078532">
    <property type="component" value="Unassembled WGS sequence"/>
</dbReference>
<dbReference type="GO" id="GO:0016020">
    <property type="term" value="C:membrane"/>
    <property type="evidence" value="ECO:0007669"/>
    <property type="project" value="GOC"/>
</dbReference>
<feature type="transmembrane region" description="Helical" evidence="10">
    <location>
        <begin position="262"/>
        <end position="281"/>
    </location>
</feature>
<dbReference type="PANTHER" id="PTHR12468:SF2">
    <property type="entry name" value="GPI MANNOSYLTRANSFERASE 2"/>
    <property type="match status" value="1"/>
</dbReference>
<dbReference type="EMBL" id="LYVF01000047">
    <property type="protein sequence ID" value="OAT85829.1"/>
    <property type="molecule type" value="Genomic_DNA"/>
</dbReference>
<feature type="transmembrane region" description="Helical" evidence="10">
    <location>
        <begin position="340"/>
        <end position="361"/>
    </location>
</feature>
<name>A0A1B7LHR9_9FIRM</name>
<comment type="pathway">
    <text evidence="2">Glycolipid biosynthesis; glycosylphosphatidylinositol-anchor biosynthesis.</text>
</comment>
<feature type="transmembrane region" description="Helical" evidence="10">
    <location>
        <begin position="12"/>
        <end position="33"/>
    </location>
</feature>
<evidence type="ECO:0000256" key="6">
    <source>
        <dbReference type="ARBA" id="ARBA00022692"/>
    </source>
</evidence>
<evidence type="ECO:0000256" key="1">
    <source>
        <dbReference type="ARBA" id="ARBA00004477"/>
    </source>
</evidence>
<keyword evidence="8 10" id="KW-1133">Transmembrane helix</keyword>
<evidence type="ECO:0000256" key="10">
    <source>
        <dbReference type="SAM" id="Phobius"/>
    </source>
</evidence>
<sequence length="363" mass="41189">MMKSIYGRQIVIAVYLAHQLLMALAGYCAVVFFPGRYDPARAAEIVTRGLNRWDAGWYLAIAKEGYTGKTAAFFPFYPLLIHLLSRLGVTPETAGALVANGALLGALAVFYRLARLDHSRREAERALWYLAFFPTAFFLSVIYTESLFLLLVLLSFYLARRHHWLPAAVTGMLAAATRNTGVFLFLPLAWEYLRATGGKIKRDGVSLGLIPLGLLIFMFYLKQHLGDPLAFIHAQQYWHRGFGWPWASIWRALVLMRADYHFSRQLLDLTFTLAGFGLFCLSLTRERASYSIFVFTGLFLPLFSPAPHAPLYSMPRFVLVLFPLYLTMARRFRGEGAHNFILALSAALFFFLYVIFARGHWVA</sequence>
<evidence type="ECO:0000256" key="8">
    <source>
        <dbReference type="ARBA" id="ARBA00022989"/>
    </source>
</evidence>
<evidence type="ECO:0000256" key="9">
    <source>
        <dbReference type="ARBA" id="ARBA00023136"/>
    </source>
</evidence>
<feature type="transmembrane region" description="Helical" evidence="10">
    <location>
        <begin position="94"/>
        <end position="114"/>
    </location>
</feature>
<evidence type="ECO:0000256" key="2">
    <source>
        <dbReference type="ARBA" id="ARBA00004687"/>
    </source>
</evidence>
<dbReference type="GO" id="GO:0031501">
    <property type="term" value="C:mannosyltransferase complex"/>
    <property type="evidence" value="ECO:0007669"/>
    <property type="project" value="TreeGrafter"/>
</dbReference>
<dbReference type="GO" id="GO:0000009">
    <property type="term" value="F:alpha-1,6-mannosyltransferase activity"/>
    <property type="evidence" value="ECO:0007669"/>
    <property type="project" value="InterPro"/>
</dbReference>
<keyword evidence="4" id="KW-0328">Glycosyltransferase</keyword>
<comment type="subcellular location">
    <subcellularLocation>
        <location evidence="1">Endoplasmic reticulum membrane</location>
        <topology evidence="1">Multi-pass membrane protein</topology>
    </subcellularLocation>
</comment>
<comment type="caution">
    <text evidence="11">The sequence shown here is derived from an EMBL/GenBank/DDBJ whole genome shotgun (WGS) entry which is preliminary data.</text>
</comment>
<keyword evidence="12" id="KW-1185">Reference proteome</keyword>
<keyword evidence="5" id="KW-0808">Transferase</keyword>
<keyword evidence="7" id="KW-0256">Endoplasmic reticulum</keyword>
<feature type="transmembrane region" description="Helical" evidence="10">
    <location>
        <begin position="126"/>
        <end position="158"/>
    </location>
</feature>
<evidence type="ECO:0008006" key="13">
    <source>
        <dbReference type="Google" id="ProtNLM"/>
    </source>
</evidence>
<protein>
    <recommendedName>
        <fullName evidence="13">Glycosyltransferase RgtA/B/C/D-like domain-containing protein</fullName>
    </recommendedName>
</protein>
<feature type="transmembrane region" description="Helical" evidence="10">
    <location>
        <begin position="204"/>
        <end position="221"/>
    </location>
</feature>
<evidence type="ECO:0000256" key="3">
    <source>
        <dbReference type="ARBA" id="ARBA00022502"/>
    </source>
</evidence>
<accession>A0A1B7LHR9</accession>
<reference evidence="11 12" key="1">
    <citation type="submission" date="2016-04" db="EMBL/GenBank/DDBJ databases">
        <authorList>
            <person name="Evans L.H."/>
            <person name="Alamgir A."/>
            <person name="Owens N."/>
            <person name="Weber N.D."/>
            <person name="Virtaneva K."/>
            <person name="Barbian K."/>
            <person name="Babar A."/>
            <person name="Rosenke K."/>
        </authorList>
    </citation>
    <scope>NUCLEOTIDE SEQUENCE [LARGE SCALE GENOMIC DNA]</scope>
    <source>
        <strain evidence="11 12">LMa1</strain>
    </source>
</reference>
<keyword evidence="6 10" id="KW-0812">Transmembrane</keyword>
<dbReference type="STRING" id="1838280.A6M21_04945"/>
<dbReference type="GO" id="GO:0006506">
    <property type="term" value="P:GPI anchor biosynthetic process"/>
    <property type="evidence" value="ECO:0007669"/>
    <property type="project" value="UniProtKB-UniPathway"/>
</dbReference>
<dbReference type="UniPathway" id="UPA00196"/>
<dbReference type="InterPro" id="IPR007315">
    <property type="entry name" value="PIG-V/Gpi18"/>
</dbReference>
<evidence type="ECO:0000313" key="12">
    <source>
        <dbReference type="Proteomes" id="UP000078532"/>
    </source>
</evidence>
<gene>
    <name evidence="11" type="ORF">A6M21_04945</name>
</gene>